<feature type="signal peptide" evidence="1">
    <location>
        <begin position="1"/>
        <end position="19"/>
    </location>
</feature>
<evidence type="ECO:0000313" key="2">
    <source>
        <dbReference type="EMBL" id="MFB9063384.1"/>
    </source>
</evidence>
<gene>
    <name evidence="2" type="ORF">ACFFUQ_05060</name>
</gene>
<dbReference type="RefSeq" id="WP_290267222.1">
    <property type="nucleotide sequence ID" value="NZ_JAUFQQ010000005.1"/>
</dbReference>
<dbReference type="Proteomes" id="UP001589589">
    <property type="component" value="Unassembled WGS sequence"/>
</dbReference>
<evidence type="ECO:0000313" key="3">
    <source>
        <dbReference type="Proteomes" id="UP001589589"/>
    </source>
</evidence>
<reference evidence="2 3" key="1">
    <citation type="submission" date="2024-09" db="EMBL/GenBank/DDBJ databases">
        <authorList>
            <person name="Sun Q."/>
            <person name="Mori K."/>
        </authorList>
    </citation>
    <scope>NUCLEOTIDE SEQUENCE [LARGE SCALE GENOMIC DNA]</scope>
    <source>
        <strain evidence="2 3">CECT 7908</strain>
    </source>
</reference>
<dbReference type="EMBL" id="JBHMEX010000014">
    <property type="protein sequence ID" value="MFB9063384.1"/>
    <property type="molecule type" value="Genomic_DNA"/>
</dbReference>
<organism evidence="2 3">
    <name type="scientific">Flavobacterium branchiarum</name>
    <dbReference type="NCBI Taxonomy" id="1114870"/>
    <lineage>
        <taxon>Bacteria</taxon>
        <taxon>Pseudomonadati</taxon>
        <taxon>Bacteroidota</taxon>
        <taxon>Flavobacteriia</taxon>
        <taxon>Flavobacteriales</taxon>
        <taxon>Flavobacteriaceae</taxon>
        <taxon>Flavobacterium</taxon>
    </lineage>
</organism>
<protein>
    <submittedName>
        <fullName evidence="2">Uncharacterized protein</fullName>
    </submittedName>
</protein>
<feature type="chain" id="PRO_5045965521" evidence="1">
    <location>
        <begin position="20"/>
        <end position="134"/>
    </location>
</feature>
<keyword evidence="3" id="KW-1185">Reference proteome</keyword>
<proteinExistence type="predicted"/>
<accession>A0ABV5FIM3</accession>
<sequence>MKKVALILISLFSSVILKAQEKTKDTLFFNYDNKYIRTHAEIPNHFYLQDGSGSNYGSFYFQKVKNLDNQKTNKKTALCLKDFVQSSAFYDKNKNPKLNDYKLWEYFNSYVVILVKKNHQKIEFIQVGSAYEIE</sequence>
<comment type="caution">
    <text evidence="2">The sequence shown here is derived from an EMBL/GenBank/DDBJ whole genome shotgun (WGS) entry which is preliminary data.</text>
</comment>
<keyword evidence="1" id="KW-0732">Signal</keyword>
<evidence type="ECO:0000256" key="1">
    <source>
        <dbReference type="SAM" id="SignalP"/>
    </source>
</evidence>
<name>A0ABV5FIM3_9FLAO</name>